<gene>
    <name evidence="1" type="ORF">RF679_15865</name>
</gene>
<reference evidence="1" key="1">
    <citation type="submission" date="2023-09" db="EMBL/GenBank/DDBJ databases">
        <title>Undibacterium sp. 20NA77.5 isolated from freshwater.</title>
        <authorList>
            <person name="Le V."/>
            <person name="Ko S.-R."/>
            <person name="Ahn C.-Y."/>
            <person name="Oh H.-M."/>
        </authorList>
    </citation>
    <scope>NUCLEOTIDE SEQUENCE</scope>
    <source>
        <strain evidence="1">20NA77.5</strain>
    </source>
</reference>
<dbReference type="Gene3D" id="3.30.450.40">
    <property type="match status" value="1"/>
</dbReference>
<evidence type="ECO:0000313" key="1">
    <source>
        <dbReference type="EMBL" id="WMW80108.1"/>
    </source>
</evidence>
<proteinExistence type="predicted"/>
<dbReference type="RefSeq" id="WP_309481601.1">
    <property type="nucleotide sequence ID" value="NZ_CP133720.1"/>
</dbReference>
<dbReference type="EMBL" id="CP133720">
    <property type="protein sequence ID" value="WMW80108.1"/>
    <property type="molecule type" value="Genomic_DNA"/>
</dbReference>
<evidence type="ECO:0000313" key="2">
    <source>
        <dbReference type="Proteomes" id="UP001181355"/>
    </source>
</evidence>
<organism evidence="1 2">
    <name type="scientific">Undibacterium cyanobacteriorum</name>
    <dbReference type="NCBI Taxonomy" id="3073561"/>
    <lineage>
        <taxon>Bacteria</taxon>
        <taxon>Pseudomonadati</taxon>
        <taxon>Pseudomonadota</taxon>
        <taxon>Betaproteobacteria</taxon>
        <taxon>Burkholderiales</taxon>
        <taxon>Oxalobacteraceae</taxon>
        <taxon>Undibacterium</taxon>
    </lineage>
</organism>
<protein>
    <submittedName>
        <fullName evidence="1">Uncharacterized protein</fullName>
    </submittedName>
</protein>
<sequence length="144" mass="15628">MLNADKDIRNSQTTTSDQPKPIEIQNWALSAFAGAVMAISKAETLPQLLRGICEAITTNTPFMLAWIGFANQGETKSVSVLGSAGAAELYLEDAHINWDENSPFGQGPTGKCMREHAHSNPIRFDDRRPLSALAGKSFTLRPAL</sequence>
<accession>A0ABY9RFV2</accession>
<name>A0ABY9RFV2_9BURK</name>
<keyword evidence="2" id="KW-1185">Reference proteome</keyword>
<dbReference type="Proteomes" id="UP001181355">
    <property type="component" value="Chromosome"/>
</dbReference>
<dbReference type="InterPro" id="IPR029016">
    <property type="entry name" value="GAF-like_dom_sf"/>
</dbReference>